<dbReference type="GO" id="GO:0030246">
    <property type="term" value="F:carbohydrate binding"/>
    <property type="evidence" value="ECO:0007669"/>
    <property type="project" value="UniProtKB-KW"/>
</dbReference>
<evidence type="ECO:0000259" key="2">
    <source>
        <dbReference type="SMART" id="SM00458"/>
    </source>
</evidence>
<feature type="domain" description="Ricin B lectin" evidence="2">
    <location>
        <begin position="22"/>
        <end position="139"/>
    </location>
</feature>
<dbReference type="AlphaFoldDB" id="A0A8H6IHD0"/>
<dbReference type="CDD" id="cd00161">
    <property type="entry name" value="beta-trefoil_Ricin-like"/>
    <property type="match status" value="1"/>
</dbReference>
<dbReference type="PROSITE" id="PS50231">
    <property type="entry name" value="RICIN_B_LECTIN"/>
    <property type="match status" value="2"/>
</dbReference>
<dbReference type="Proteomes" id="UP000521943">
    <property type="component" value="Unassembled WGS sequence"/>
</dbReference>
<organism evidence="3 4">
    <name type="scientific">Ephemerocybe angulata</name>
    <dbReference type="NCBI Taxonomy" id="980116"/>
    <lineage>
        <taxon>Eukaryota</taxon>
        <taxon>Fungi</taxon>
        <taxon>Dikarya</taxon>
        <taxon>Basidiomycota</taxon>
        <taxon>Agaricomycotina</taxon>
        <taxon>Agaricomycetes</taxon>
        <taxon>Agaricomycetidae</taxon>
        <taxon>Agaricales</taxon>
        <taxon>Agaricineae</taxon>
        <taxon>Psathyrellaceae</taxon>
        <taxon>Ephemerocybe</taxon>
    </lineage>
</organism>
<feature type="domain" description="Ricin B lectin" evidence="2">
    <location>
        <begin position="180"/>
        <end position="320"/>
    </location>
</feature>
<comment type="caution">
    <text evidence="3">The sequence shown here is derived from an EMBL/GenBank/DDBJ whole genome shotgun (WGS) entry which is preliminary data.</text>
</comment>
<dbReference type="Gene3D" id="2.80.10.50">
    <property type="match status" value="2"/>
</dbReference>
<protein>
    <submittedName>
        <fullName evidence="3">Ricin B lectin domain-containing protein</fullName>
    </submittedName>
</protein>
<evidence type="ECO:0000313" key="3">
    <source>
        <dbReference type="EMBL" id="KAF6764172.1"/>
    </source>
</evidence>
<accession>A0A8H6IHD0</accession>
<feature type="signal peptide" evidence="1">
    <location>
        <begin position="1"/>
        <end position="18"/>
    </location>
</feature>
<proteinExistence type="predicted"/>
<keyword evidence="3" id="KW-0430">Lectin</keyword>
<sequence length="322" mass="34461">MQSLFALLLVAVTTLVSAQSPSGSLIHFNGSPDKCLSVFPLPRPNNGQEVQLAAVKLWKLNRGPTKLITADHNMCLDAGSSPTNGTKLKLWDCYDNLPAQSWYFTDDNRIALKDQGFCIDLPDGKQTAIISSSPYYIPSSAPQPTSSVMPSFTLTCAVILAAITTLVSAQIFPNGTVPLNGTVINFNGDTTKAVAINTISQLENGTPVQISFAVADGGQGQAAQRWILNRGPTKVKLGSSSDPEYCLDAGANPQNGTLMKVWQCFDNLPAQAWYYTGDNRIALEGQGFCLDLPNANATDGQTLQIWACTTGNTNQIWTVPSA</sequence>
<evidence type="ECO:0000256" key="1">
    <source>
        <dbReference type="SAM" id="SignalP"/>
    </source>
</evidence>
<name>A0A8H6IHD0_9AGAR</name>
<reference evidence="3 4" key="1">
    <citation type="submission" date="2020-07" db="EMBL/GenBank/DDBJ databases">
        <title>Comparative genomics of pyrophilous fungi reveals a link between fire events and developmental genes.</title>
        <authorList>
            <consortium name="DOE Joint Genome Institute"/>
            <person name="Steindorff A.S."/>
            <person name="Carver A."/>
            <person name="Calhoun S."/>
            <person name="Stillman K."/>
            <person name="Liu H."/>
            <person name="Lipzen A."/>
            <person name="Pangilinan J."/>
            <person name="Labutti K."/>
            <person name="Bruns T.D."/>
            <person name="Grigoriev I.V."/>
        </authorList>
    </citation>
    <scope>NUCLEOTIDE SEQUENCE [LARGE SCALE GENOMIC DNA]</scope>
    <source>
        <strain evidence="3 4">CBS 144469</strain>
    </source>
</reference>
<dbReference type="InterPro" id="IPR035992">
    <property type="entry name" value="Ricin_B-like_lectins"/>
</dbReference>
<dbReference type="SUPFAM" id="SSF50370">
    <property type="entry name" value="Ricin B-like lectins"/>
    <property type="match status" value="2"/>
</dbReference>
<dbReference type="EMBL" id="JACGCI010000004">
    <property type="protein sequence ID" value="KAF6764172.1"/>
    <property type="molecule type" value="Genomic_DNA"/>
</dbReference>
<keyword evidence="4" id="KW-1185">Reference proteome</keyword>
<dbReference type="Pfam" id="PF00652">
    <property type="entry name" value="Ricin_B_lectin"/>
    <property type="match status" value="2"/>
</dbReference>
<gene>
    <name evidence="3" type="ORF">DFP72DRAFT_1129617</name>
</gene>
<dbReference type="SMART" id="SM00458">
    <property type="entry name" value="RICIN"/>
    <property type="match status" value="2"/>
</dbReference>
<keyword evidence="1" id="KW-0732">Signal</keyword>
<feature type="chain" id="PRO_5034104133" evidence="1">
    <location>
        <begin position="19"/>
        <end position="322"/>
    </location>
</feature>
<evidence type="ECO:0000313" key="4">
    <source>
        <dbReference type="Proteomes" id="UP000521943"/>
    </source>
</evidence>
<dbReference type="OrthoDB" id="6770063at2759"/>
<dbReference type="InterPro" id="IPR000772">
    <property type="entry name" value="Ricin_B_lectin"/>
</dbReference>